<evidence type="ECO:0000313" key="2">
    <source>
        <dbReference type="EMBL" id="RDY21641.1"/>
    </source>
</evidence>
<feature type="transmembrane region" description="Helical" evidence="1">
    <location>
        <begin position="12"/>
        <end position="30"/>
    </location>
</feature>
<evidence type="ECO:0000256" key="1">
    <source>
        <dbReference type="SAM" id="Phobius"/>
    </source>
</evidence>
<protein>
    <submittedName>
        <fullName evidence="2">Type II secretion system protein</fullName>
    </submittedName>
</protein>
<proteinExistence type="predicted"/>
<gene>
    <name evidence="2" type="ORF">BBG48_003410</name>
</gene>
<reference evidence="2 3" key="1">
    <citation type="journal article" date="2016" name="Genome Announc.">
        <title>Draft Genome Sequence of Criibacterium bergeronii gen. nov., sp. nov., Strain CCRI-22567T, Isolated from a Vaginal Sample from a Woman with Bacterial Vaginosis.</title>
        <authorList>
            <person name="Maheux A.F."/>
            <person name="Berube E."/>
            <person name="Boudreau D.K."/>
            <person name="Raymond F."/>
            <person name="Corbeil J."/>
            <person name="Roy P.H."/>
            <person name="Boissinot M."/>
            <person name="Omar R.F."/>
        </authorList>
    </citation>
    <scope>NUCLEOTIDE SEQUENCE [LARGE SCALE GENOMIC DNA]</scope>
    <source>
        <strain evidence="2 3">CCRI-22567</strain>
    </source>
</reference>
<sequence length="182" mass="21030">MRKNNGFTLLEVICYISLMLVFVSALFNFMNFSLTKASITYNDSIKYQQSQNLELYIKNQLAQGQRILSLQEGDTIVKYVIFQKPPNFNGLYKLSKKEIKLSKNSKLLLETKNCILKADAEKFITLSEEPVAINVIFEDVTEASSQKIDNEAVFNFKINYDGKDSELQFSLPFEKNEYEFLN</sequence>
<dbReference type="EMBL" id="MBEW02000005">
    <property type="protein sequence ID" value="RDY21641.1"/>
    <property type="molecule type" value="Genomic_DNA"/>
</dbReference>
<evidence type="ECO:0000313" key="3">
    <source>
        <dbReference type="Proteomes" id="UP000093352"/>
    </source>
</evidence>
<dbReference type="Proteomes" id="UP000093352">
    <property type="component" value="Unassembled WGS sequence"/>
</dbReference>
<dbReference type="Pfam" id="PF07963">
    <property type="entry name" value="N_methyl"/>
    <property type="match status" value="1"/>
</dbReference>
<dbReference type="InterPro" id="IPR012902">
    <property type="entry name" value="N_methyl_site"/>
</dbReference>
<keyword evidence="1" id="KW-0812">Transmembrane</keyword>
<dbReference type="RefSeq" id="WP_068911943.1">
    <property type="nucleotide sequence ID" value="NZ_MBEW02000005.1"/>
</dbReference>
<name>A0A371IME8_9FIRM</name>
<dbReference type="STRING" id="1871336.BBG48_05975"/>
<accession>A0A371IME8</accession>
<organism evidence="2 3">
    <name type="scientific">Criibacterium bergeronii</name>
    <dbReference type="NCBI Taxonomy" id="1871336"/>
    <lineage>
        <taxon>Bacteria</taxon>
        <taxon>Bacillati</taxon>
        <taxon>Bacillota</taxon>
        <taxon>Clostridia</taxon>
        <taxon>Peptostreptococcales</taxon>
        <taxon>Filifactoraceae</taxon>
        <taxon>Criibacterium</taxon>
    </lineage>
</organism>
<keyword evidence="1" id="KW-1133">Transmembrane helix</keyword>
<dbReference type="AlphaFoldDB" id="A0A371IME8"/>
<comment type="caution">
    <text evidence="2">The sequence shown here is derived from an EMBL/GenBank/DDBJ whole genome shotgun (WGS) entry which is preliminary data.</text>
</comment>
<keyword evidence="1" id="KW-0472">Membrane</keyword>
<keyword evidence="3" id="KW-1185">Reference proteome</keyword>